<feature type="domain" description="Signal transduction histidine kinase internal region" evidence="2">
    <location>
        <begin position="120"/>
        <end position="199"/>
    </location>
</feature>
<dbReference type="PANTHER" id="PTHR34220">
    <property type="entry name" value="SENSOR HISTIDINE KINASE YPDA"/>
    <property type="match status" value="1"/>
</dbReference>
<dbReference type="Pfam" id="PF06580">
    <property type="entry name" value="His_kinase"/>
    <property type="match status" value="1"/>
</dbReference>
<sequence>MNYGIIKVWSLLTGLALSHGWRHFLRRRGWLDRNRVFPFLGIFFGLLLLSLAQTSAGLAAYAIFRRASLAKDSANLPVVVLSWFFIFLIWTLVYAVVLSRRRAVRFELEKLQLEVSVKEAELRTLQAQVNPHFFFNSLNSIRALIYQDVDAAAQAVGKLAGMMRYSLQAGQSDTVRLADEIEAVQAYLSMEKIRFEDRLQVTLAIDAGLEETAIPPMALQTLVENAVKHGVELSMGACVIRITAQHIGDLVTLRVANQGVLGAAGNSTQMGLANTARRLGLLFGGLASCELVERDGWVIASLVLPWTQP</sequence>
<accession>A0ABT2Y8J6</accession>
<proteinExistence type="predicted"/>
<evidence type="ECO:0000256" key="1">
    <source>
        <dbReference type="SAM" id="Phobius"/>
    </source>
</evidence>
<keyword evidence="3" id="KW-0808">Transferase</keyword>
<evidence type="ECO:0000313" key="3">
    <source>
        <dbReference type="EMBL" id="MCV2366608.1"/>
    </source>
</evidence>
<evidence type="ECO:0000313" key="4">
    <source>
        <dbReference type="Proteomes" id="UP001209701"/>
    </source>
</evidence>
<comment type="caution">
    <text evidence="3">The sequence shown here is derived from an EMBL/GenBank/DDBJ whole genome shotgun (WGS) entry which is preliminary data.</text>
</comment>
<feature type="transmembrane region" description="Helical" evidence="1">
    <location>
        <begin position="76"/>
        <end position="97"/>
    </location>
</feature>
<dbReference type="PANTHER" id="PTHR34220:SF7">
    <property type="entry name" value="SENSOR HISTIDINE KINASE YPDA"/>
    <property type="match status" value="1"/>
</dbReference>
<dbReference type="InterPro" id="IPR010559">
    <property type="entry name" value="Sig_transdc_His_kin_internal"/>
</dbReference>
<dbReference type="SUPFAM" id="SSF55874">
    <property type="entry name" value="ATPase domain of HSP90 chaperone/DNA topoisomerase II/histidine kinase"/>
    <property type="match status" value="1"/>
</dbReference>
<name>A0ABT2Y8J6_9BURK</name>
<gene>
    <name evidence="3" type="ORF">LNV07_00640</name>
</gene>
<feature type="transmembrane region" description="Helical" evidence="1">
    <location>
        <begin position="6"/>
        <end position="25"/>
    </location>
</feature>
<dbReference type="InterPro" id="IPR036890">
    <property type="entry name" value="HATPase_C_sf"/>
</dbReference>
<feature type="transmembrane region" description="Helical" evidence="1">
    <location>
        <begin position="37"/>
        <end position="64"/>
    </location>
</feature>
<dbReference type="GO" id="GO:0016301">
    <property type="term" value="F:kinase activity"/>
    <property type="evidence" value="ECO:0007669"/>
    <property type="project" value="UniProtKB-KW"/>
</dbReference>
<dbReference type="Proteomes" id="UP001209701">
    <property type="component" value="Unassembled WGS sequence"/>
</dbReference>
<keyword evidence="1" id="KW-0472">Membrane</keyword>
<keyword evidence="1" id="KW-1133">Transmembrane helix</keyword>
<dbReference type="EMBL" id="JAJIRN010000001">
    <property type="protein sequence ID" value="MCV2366608.1"/>
    <property type="molecule type" value="Genomic_DNA"/>
</dbReference>
<dbReference type="Gene3D" id="3.30.565.10">
    <property type="entry name" value="Histidine kinase-like ATPase, C-terminal domain"/>
    <property type="match status" value="1"/>
</dbReference>
<evidence type="ECO:0000259" key="2">
    <source>
        <dbReference type="Pfam" id="PF06580"/>
    </source>
</evidence>
<keyword evidence="1" id="KW-0812">Transmembrane</keyword>
<reference evidence="3 4" key="1">
    <citation type="submission" date="2021-11" db="EMBL/GenBank/DDBJ databases">
        <authorList>
            <person name="Liang Q."/>
            <person name="Mou H."/>
            <person name="Liu Z."/>
        </authorList>
    </citation>
    <scope>NUCLEOTIDE SEQUENCE [LARGE SCALE GENOMIC DNA]</scope>
    <source>
        <strain evidence="3 4">CHU3</strain>
    </source>
</reference>
<keyword evidence="3" id="KW-0418">Kinase</keyword>
<dbReference type="InterPro" id="IPR050640">
    <property type="entry name" value="Bact_2-comp_sensor_kinase"/>
</dbReference>
<dbReference type="RefSeq" id="WP_263569248.1">
    <property type="nucleotide sequence ID" value="NZ_JAJIRN010000001.1"/>
</dbReference>
<organism evidence="3 4">
    <name type="scientific">Roseateles oligotrophus</name>
    <dbReference type="NCBI Taxonomy" id="1769250"/>
    <lineage>
        <taxon>Bacteria</taxon>
        <taxon>Pseudomonadati</taxon>
        <taxon>Pseudomonadota</taxon>
        <taxon>Betaproteobacteria</taxon>
        <taxon>Burkholderiales</taxon>
        <taxon>Sphaerotilaceae</taxon>
        <taxon>Roseateles</taxon>
    </lineage>
</organism>
<protein>
    <submittedName>
        <fullName evidence="3">Histidine kinase</fullName>
    </submittedName>
</protein>
<keyword evidence="4" id="KW-1185">Reference proteome</keyword>